<dbReference type="InterPro" id="IPR035892">
    <property type="entry name" value="C2_domain_sf"/>
</dbReference>
<feature type="region of interest" description="Disordered" evidence="2">
    <location>
        <begin position="1"/>
        <end position="110"/>
    </location>
</feature>
<dbReference type="Pfam" id="PF17661">
    <property type="entry name" value="DUF5523"/>
    <property type="match status" value="1"/>
</dbReference>
<feature type="region of interest" description="Disordered" evidence="2">
    <location>
        <begin position="253"/>
        <end position="277"/>
    </location>
</feature>
<organism evidence="4 5">
    <name type="scientific">Nezara viridula</name>
    <name type="common">Southern green stink bug</name>
    <name type="synonym">Cimex viridulus</name>
    <dbReference type="NCBI Taxonomy" id="85310"/>
    <lineage>
        <taxon>Eukaryota</taxon>
        <taxon>Metazoa</taxon>
        <taxon>Ecdysozoa</taxon>
        <taxon>Arthropoda</taxon>
        <taxon>Hexapoda</taxon>
        <taxon>Insecta</taxon>
        <taxon>Pterygota</taxon>
        <taxon>Neoptera</taxon>
        <taxon>Paraneoptera</taxon>
        <taxon>Hemiptera</taxon>
        <taxon>Heteroptera</taxon>
        <taxon>Panheteroptera</taxon>
        <taxon>Pentatomomorpha</taxon>
        <taxon>Pentatomoidea</taxon>
        <taxon>Pentatomidae</taxon>
        <taxon>Pentatominae</taxon>
        <taxon>Nezara</taxon>
    </lineage>
</organism>
<dbReference type="GO" id="GO:0035869">
    <property type="term" value="C:ciliary transition zone"/>
    <property type="evidence" value="ECO:0007669"/>
    <property type="project" value="TreeGrafter"/>
</dbReference>
<feature type="compositionally biased region" description="Basic and acidic residues" evidence="2">
    <location>
        <begin position="21"/>
        <end position="30"/>
    </location>
</feature>
<feature type="region of interest" description="Disordered" evidence="2">
    <location>
        <begin position="181"/>
        <end position="208"/>
    </location>
</feature>
<evidence type="ECO:0000259" key="3">
    <source>
        <dbReference type="PROSITE" id="PS50004"/>
    </source>
</evidence>
<name>A0A9P0HC74_NEZVI</name>
<dbReference type="Pfam" id="PF24656">
    <property type="entry name" value="CEPT76_peptidase"/>
    <property type="match status" value="1"/>
</dbReference>
<feature type="coiled-coil region" evidence="1">
    <location>
        <begin position="567"/>
        <end position="605"/>
    </location>
</feature>
<dbReference type="Pfam" id="PF00168">
    <property type="entry name" value="C2"/>
    <property type="match status" value="1"/>
</dbReference>
<proteinExistence type="predicted"/>
<feature type="domain" description="C2" evidence="3">
    <location>
        <begin position="999"/>
        <end position="1154"/>
    </location>
</feature>
<feature type="region of interest" description="Disordered" evidence="2">
    <location>
        <begin position="124"/>
        <end position="150"/>
    </location>
</feature>
<dbReference type="InterPro" id="IPR000008">
    <property type="entry name" value="C2_dom"/>
</dbReference>
<feature type="compositionally biased region" description="Basic and acidic residues" evidence="2">
    <location>
        <begin position="196"/>
        <end position="208"/>
    </location>
</feature>
<evidence type="ECO:0000256" key="2">
    <source>
        <dbReference type="SAM" id="MobiDB-lite"/>
    </source>
</evidence>
<dbReference type="PROSITE" id="PS50004">
    <property type="entry name" value="C2"/>
    <property type="match status" value="1"/>
</dbReference>
<dbReference type="Pfam" id="PF15625">
    <property type="entry name" value="CC2D2AN-C2"/>
    <property type="match status" value="1"/>
</dbReference>
<dbReference type="OrthoDB" id="2162143at2759"/>
<dbReference type="Proteomes" id="UP001152798">
    <property type="component" value="Chromosome 4"/>
</dbReference>
<protein>
    <recommendedName>
        <fullName evidence="3">C2 domain-containing protein</fullName>
    </recommendedName>
</protein>
<dbReference type="InterPro" id="IPR052434">
    <property type="entry name" value="Tectonic-like_complex_comp"/>
</dbReference>
<evidence type="ECO:0000313" key="5">
    <source>
        <dbReference type="Proteomes" id="UP001152798"/>
    </source>
</evidence>
<sequence length="1555" mass="177904">METPLNTIYPGKMSDQGKLLSENKKDESTPEKPPIPRPRSGIRPEIPRSSAWSEDDDHEIVSFSVQAEVTSVQKETSFSHSPTVESHKTTPGEISPARSSVPSSPARSDTEFIKKRAFVVSPMAAKHQNIESPDIRHKLDTGESSGKISEISSIRSGTSISDNKTYREKIRERVQAAKERALAAGAFKPKMQRIKSPTDSKSEEFDKEEDKIEEALKKHKEIKSKWKVATASVHVANIQSGYEFFSKGWEPPIKSSLEENDSEDAEQPPKGESSEDEKLLIKDILGSREGDWFPLYNHLAPELTDWSAMKEKQVGLFFCPSTSPVPVEEKLEQDTSPRFIEDEGLYVGKRTKVSWKRRNKLEQRIMAMGSEKFWFGEDGEIKGIQDPLEYSSFNIYLDDEVPPELQVEYVPAKKDKPGALSVTGDEVYLLEIEVGHIVFRHHPLFSREHCIAERLRSLCEVKESPAVRIGGRLQALRNSRDHLLKLYSVTEDQSLLERANRLRKEVKTMRIEWLQEKKKERQHLKKILETWRDLKIIREKQGYISSIYKLRIVSRDEDDHDWDNELKAYLDELLEEAEEEYKSEMEEYQEKLKKWNKLKQKKEEGISSEDEVESFPEVELKEPTKPKKLRVSTLETMIKEELSECLRPPGEPAIEVYLLEDLNITQNTENAMEEERRKVTKQCQIAVSLQVNGKQVDKATGTQMDEMFTSHLNHRFCLKLQSQPSSLSLLITEAGHPNLFGKKIIAQIFIPIPGRINTDSAEWCDYEFSCGERVGPFKHTGIGCGQLELNIGEEKTLYTNGLLAVRAGWADPLPNILHQPKPNKVTKPSQNNIQKLKEWVEEVQLDPNDPNNADLFEYLKSEENKEPKTNTCNIMEFCSEEEIFENPRFKLLMLRHAGQPEFRTMRMIPLNEREIPKDIFKLYEKRISGRQKKSKGGSLEQERAWAREYIEQVKEEVLKKSKLNQAKTFTDMVHEEPVPDLGTLGLTFMKFLQPKRPLRPRRKKRKKYPVKSLAGQQLEIIINIGRAFEVPVRKDSNERSNDESFSVVPVRPFIEVTFQGERRRTNTAEGANPTWNQDLHIPIDNPHPSFNPAALQSFKESIHIHLFDEKLVDIIDDDRLRETNIHQRLEKHWLASLRVPFAALYSNTRIEGTFQMYSPPVLLGYERESKEFRDSTFLTMFLIVHPPLHPPSPFQEKIESSEEVYLEQHVEHWLAEVKKAFPNRYVPALVMDSSGKSVCVTRFFKDIKPPEFSPDINTTPEMAARYVAMIPIISGNMLYPGYLDVWLTADQVLGLGTCESCSAATLLACFLRGLGLQTWLLVGSSLSSGPVLYILARSGGDTTIWDPSTGRSYPTSHPFSPLYRVYCLIDDTNIWVNNQKDDLLSSTSLDLTKRSDWWPAFGRSVGAPVGSVQPNSLVYKPTADSRALESRLEKILRNAIMKLRPTSRTIWNRYCSSSLKKLLPGLEKAAWSGESNSTPDHIQELQHILASYKMSGFPINMPYSSPSELVDAVKSTGVHMNDAPEIEFSVAVYIHPFPNNVISVWVYVASLIRRR</sequence>
<feature type="compositionally biased region" description="Low complexity" evidence="2">
    <location>
        <begin position="38"/>
        <end position="50"/>
    </location>
</feature>
<dbReference type="Pfam" id="PF24652">
    <property type="entry name" value="CEP76_C"/>
    <property type="match status" value="1"/>
</dbReference>
<dbReference type="InterPro" id="IPR041510">
    <property type="entry name" value="DUF5523"/>
</dbReference>
<dbReference type="GO" id="GO:1904491">
    <property type="term" value="P:protein localization to ciliary transition zone"/>
    <property type="evidence" value="ECO:0007669"/>
    <property type="project" value="TreeGrafter"/>
</dbReference>
<dbReference type="InterPro" id="IPR056288">
    <property type="entry name" value="CEP76_C"/>
</dbReference>
<dbReference type="PANTHER" id="PTHR20837:SF0">
    <property type="entry name" value="COILED-COIL AND C2 DOMAIN-CONTAINING PROTEIN 2A"/>
    <property type="match status" value="1"/>
</dbReference>
<dbReference type="Gene3D" id="2.60.40.150">
    <property type="entry name" value="C2 domain"/>
    <property type="match status" value="1"/>
</dbReference>
<gene>
    <name evidence="4" type="ORF">NEZAVI_LOCUS8683</name>
</gene>
<dbReference type="InterPro" id="IPR056290">
    <property type="entry name" value="CEPT76/DRC7_peptidase-like_dom"/>
</dbReference>
<evidence type="ECO:0000313" key="4">
    <source>
        <dbReference type="EMBL" id="CAH1399184.1"/>
    </source>
</evidence>
<keyword evidence="5" id="KW-1185">Reference proteome</keyword>
<accession>A0A9P0HC74</accession>
<dbReference type="GO" id="GO:1905515">
    <property type="term" value="P:non-motile cilium assembly"/>
    <property type="evidence" value="ECO:0007669"/>
    <property type="project" value="TreeGrafter"/>
</dbReference>
<feature type="compositionally biased region" description="Basic and acidic residues" evidence="2">
    <location>
        <begin position="267"/>
        <end position="277"/>
    </location>
</feature>
<keyword evidence="1" id="KW-0175">Coiled coil</keyword>
<dbReference type="SUPFAM" id="SSF49562">
    <property type="entry name" value="C2 domain (Calcium/lipid-binding domain, CaLB)"/>
    <property type="match status" value="1"/>
</dbReference>
<dbReference type="InterPro" id="IPR028928">
    <property type="entry name" value="CC2D2AN-C2"/>
</dbReference>
<reference evidence="4" key="1">
    <citation type="submission" date="2022-01" db="EMBL/GenBank/DDBJ databases">
        <authorList>
            <person name="King R."/>
        </authorList>
    </citation>
    <scope>NUCLEOTIDE SEQUENCE</scope>
</reference>
<dbReference type="PANTHER" id="PTHR20837">
    <property type="entry name" value="CENTROSOMAL PROTEIN-RELATED"/>
    <property type="match status" value="1"/>
</dbReference>
<feature type="compositionally biased region" description="Polar residues" evidence="2">
    <location>
        <begin position="63"/>
        <end position="84"/>
    </location>
</feature>
<dbReference type="EMBL" id="OV725080">
    <property type="protein sequence ID" value="CAH1399184.1"/>
    <property type="molecule type" value="Genomic_DNA"/>
</dbReference>
<feature type="compositionally biased region" description="Low complexity" evidence="2">
    <location>
        <begin position="95"/>
        <end position="107"/>
    </location>
</feature>
<evidence type="ECO:0000256" key="1">
    <source>
        <dbReference type="SAM" id="Coils"/>
    </source>
</evidence>